<keyword evidence="2" id="KW-0547">Nucleotide-binding</keyword>
<dbReference type="InterPro" id="IPR002182">
    <property type="entry name" value="NB-ARC"/>
</dbReference>
<dbReference type="Proteomes" id="UP000826271">
    <property type="component" value="Unassembled WGS sequence"/>
</dbReference>
<evidence type="ECO:0000256" key="4">
    <source>
        <dbReference type="ARBA" id="ARBA00022840"/>
    </source>
</evidence>
<name>A0AAV6XLS5_9LAMI</name>
<dbReference type="InterPro" id="IPR027417">
    <property type="entry name" value="P-loop_NTPase"/>
</dbReference>
<dbReference type="Gene3D" id="3.40.50.300">
    <property type="entry name" value="P-loop containing nucleotide triphosphate hydrolases"/>
    <property type="match status" value="1"/>
</dbReference>
<dbReference type="GO" id="GO:0006952">
    <property type="term" value="P:defense response"/>
    <property type="evidence" value="ECO:0007669"/>
    <property type="project" value="UniProtKB-KW"/>
</dbReference>
<feature type="domain" description="NB-ARC" evidence="5">
    <location>
        <begin position="225"/>
        <end position="356"/>
    </location>
</feature>
<dbReference type="PANTHER" id="PTHR36766">
    <property type="entry name" value="PLANT BROAD-SPECTRUM MILDEW RESISTANCE PROTEIN RPW8"/>
    <property type="match status" value="1"/>
</dbReference>
<dbReference type="EMBL" id="WHWC01000004">
    <property type="protein sequence ID" value="KAG8383916.1"/>
    <property type="molecule type" value="Genomic_DNA"/>
</dbReference>
<dbReference type="AlphaFoldDB" id="A0AAV6XLS5"/>
<evidence type="ECO:0000259" key="5">
    <source>
        <dbReference type="Pfam" id="PF00931"/>
    </source>
</evidence>
<dbReference type="GO" id="GO:0043531">
    <property type="term" value="F:ADP binding"/>
    <property type="evidence" value="ECO:0007669"/>
    <property type="project" value="InterPro"/>
</dbReference>
<accession>A0AAV6XLS5</accession>
<comment type="caution">
    <text evidence="6">The sequence shown here is derived from an EMBL/GenBank/DDBJ whole genome shotgun (WGS) entry which is preliminary data.</text>
</comment>
<dbReference type="SUPFAM" id="SSF52540">
    <property type="entry name" value="P-loop containing nucleoside triphosphate hydrolases"/>
    <property type="match status" value="1"/>
</dbReference>
<evidence type="ECO:0000313" key="7">
    <source>
        <dbReference type="Proteomes" id="UP000826271"/>
    </source>
</evidence>
<gene>
    <name evidence="6" type="ORF">BUALT_Bualt04G0063800</name>
</gene>
<dbReference type="PANTHER" id="PTHR36766:SF44">
    <property type="entry name" value="NBS-CODING RESISTANCE GENE ANALOG"/>
    <property type="match status" value="1"/>
</dbReference>
<keyword evidence="7" id="KW-1185">Reference proteome</keyword>
<evidence type="ECO:0000256" key="1">
    <source>
        <dbReference type="ARBA" id="ARBA00008894"/>
    </source>
</evidence>
<reference evidence="6" key="1">
    <citation type="submission" date="2019-10" db="EMBL/GenBank/DDBJ databases">
        <authorList>
            <person name="Zhang R."/>
            <person name="Pan Y."/>
            <person name="Wang J."/>
            <person name="Ma R."/>
            <person name="Yu S."/>
        </authorList>
    </citation>
    <scope>NUCLEOTIDE SEQUENCE</scope>
    <source>
        <strain evidence="6">LA-IB0</strain>
        <tissue evidence="6">Leaf</tissue>
    </source>
</reference>
<keyword evidence="3" id="KW-0611">Plant defense</keyword>
<protein>
    <recommendedName>
        <fullName evidence="5">NB-ARC domain-containing protein</fullName>
    </recommendedName>
</protein>
<comment type="similarity">
    <text evidence="1">Belongs to the disease resistance NB-LRR family.</text>
</comment>
<sequence>MEWKLRSDLIHDQDKIPWNDSHFSAVLGHVLEVSLNSDSYAPITTILWDNEDLFQKFGPGAEIEQVENILAEFEAVANEAGSLVYSFFFAIDDISTTGKAVGDLLEQIEQLKTNIIRFSISNPQSSMIRTNITSEAAVVDSSSMIVSLLHDLKELMNREDDLIAHVKGQIKILHQAYWEWNPRNQYDIGALKVAKNFSAQLSLQARRNSDVEDIVVGFEDNTIDILVKLVGGTQQLKIISIFGMPGLGKTTLAKILYNHPSVNHYFDECSWCIISQAYQIKSVLTDILTRSESELDRAIILNMEEESLAERIYKSLKGRRYLIVMDDIWNSDVWDDLRRYFPNDGNGSRILFTSRNSLEVYSPPLL</sequence>
<evidence type="ECO:0000256" key="3">
    <source>
        <dbReference type="ARBA" id="ARBA00022821"/>
    </source>
</evidence>
<dbReference type="Pfam" id="PF00931">
    <property type="entry name" value="NB-ARC"/>
    <property type="match status" value="1"/>
</dbReference>
<organism evidence="6 7">
    <name type="scientific">Buddleja alternifolia</name>
    <dbReference type="NCBI Taxonomy" id="168488"/>
    <lineage>
        <taxon>Eukaryota</taxon>
        <taxon>Viridiplantae</taxon>
        <taxon>Streptophyta</taxon>
        <taxon>Embryophyta</taxon>
        <taxon>Tracheophyta</taxon>
        <taxon>Spermatophyta</taxon>
        <taxon>Magnoliopsida</taxon>
        <taxon>eudicotyledons</taxon>
        <taxon>Gunneridae</taxon>
        <taxon>Pentapetalae</taxon>
        <taxon>asterids</taxon>
        <taxon>lamiids</taxon>
        <taxon>Lamiales</taxon>
        <taxon>Scrophulariaceae</taxon>
        <taxon>Buddlejeae</taxon>
        <taxon>Buddleja</taxon>
    </lineage>
</organism>
<keyword evidence="4" id="KW-0067">ATP-binding</keyword>
<dbReference type="GO" id="GO:0005524">
    <property type="term" value="F:ATP binding"/>
    <property type="evidence" value="ECO:0007669"/>
    <property type="project" value="UniProtKB-KW"/>
</dbReference>
<proteinExistence type="inferred from homology"/>
<dbReference type="FunFam" id="3.40.50.300:FF:001091">
    <property type="entry name" value="Probable disease resistance protein At1g61300"/>
    <property type="match status" value="1"/>
</dbReference>
<evidence type="ECO:0000256" key="2">
    <source>
        <dbReference type="ARBA" id="ARBA00022741"/>
    </source>
</evidence>
<dbReference type="PRINTS" id="PR00364">
    <property type="entry name" value="DISEASERSIST"/>
</dbReference>
<evidence type="ECO:0000313" key="6">
    <source>
        <dbReference type="EMBL" id="KAG8383916.1"/>
    </source>
</evidence>